<dbReference type="InterPro" id="IPR001633">
    <property type="entry name" value="EAL_dom"/>
</dbReference>
<dbReference type="InterPro" id="IPR035919">
    <property type="entry name" value="EAL_sf"/>
</dbReference>
<dbReference type="Proteomes" id="UP000239430">
    <property type="component" value="Unassembled WGS sequence"/>
</dbReference>
<keyword evidence="3" id="KW-1185">Reference proteome</keyword>
<dbReference type="PROSITE" id="PS50883">
    <property type="entry name" value="EAL"/>
    <property type="match status" value="1"/>
</dbReference>
<proteinExistence type="predicted"/>
<comment type="caution">
    <text evidence="2">The sequence shown here is derived from an EMBL/GenBank/DDBJ whole genome shotgun (WGS) entry which is preliminary data.</text>
</comment>
<evidence type="ECO:0000313" key="2">
    <source>
        <dbReference type="EMBL" id="PRR69213.1"/>
    </source>
</evidence>
<dbReference type="SUPFAM" id="SSF141868">
    <property type="entry name" value="EAL domain-like"/>
    <property type="match status" value="1"/>
</dbReference>
<dbReference type="AlphaFoldDB" id="A0A9X7J0B2"/>
<feature type="domain" description="EAL" evidence="1">
    <location>
        <begin position="1"/>
        <end position="72"/>
    </location>
</feature>
<sequence>MRGCDCHVSNRLLLAQALEVCRYLEAEIIAEGIEKPGELKALRDLGVEYGQSYLLGKPQPVWGKVCVMAGGF</sequence>
<dbReference type="Gene3D" id="3.20.20.450">
    <property type="entry name" value="EAL domain"/>
    <property type="match status" value="1"/>
</dbReference>
<evidence type="ECO:0000259" key="1">
    <source>
        <dbReference type="PROSITE" id="PS50883"/>
    </source>
</evidence>
<reference evidence="2 3" key="1">
    <citation type="submission" date="2018-03" db="EMBL/GenBank/DDBJ databases">
        <title>Genome sequence of Moorella stamsii DSM 26217.</title>
        <authorList>
            <person name="Poehlein A."/>
            <person name="Daniel R."/>
        </authorList>
    </citation>
    <scope>NUCLEOTIDE SEQUENCE [LARGE SCALE GENOMIC DNA]</scope>
    <source>
        <strain evidence="3">DSM 26217</strain>
    </source>
</reference>
<dbReference type="Pfam" id="PF00563">
    <property type="entry name" value="EAL"/>
    <property type="match status" value="1"/>
</dbReference>
<name>A0A9X7J0B2_9FIRM</name>
<protein>
    <submittedName>
        <fullName evidence="2">EAL domain protein</fullName>
    </submittedName>
</protein>
<dbReference type="EMBL" id="PVXL01000076">
    <property type="protein sequence ID" value="PRR69213.1"/>
    <property type="molecule type" value="Genomic_DNA"/>
</dbReference>
<accession>A0A9X7J0B2</accession>
<gene>
    <name evidence="2" type="ORF">MOST_30930</name>
</gene>
<evidence type="ECO:0000313" key="3">
    <source>
        <dbReference type="Proteomes" id="UP000239430"/>
    </source>
</evidence>
<organism evidence="2 3">
    <name type="scientific">Neomoorella stamsii</name>
    <dbReference type="NCBI Taxonomy" id="1266720"/>
    <lineage>
        <taxon>Bacteria</taxon>
        <taxon>Bacillati</taxon>
        <taxon>Bacillota</taxon>
        <taxon>Clostridia</taxon>
        <taxon>Neomoorellales</taxon>
        <taxon>Neomoorellaceae</taxon>
        <taxon>Neomoorella</taxon>
    </lineage>
</organism>